<name>A0A507EQD1_9FUNG</name>
<feature type="region of interest" description="Disordered" evidence="3">
    <location>
        <begin position="169"/>
        <end position="191"/>
    </location>
</feature>
<comment type="caution">
    <text evidence="5">The sequence shown here is derived from an EMBL/GenBank/DDBJ whole genome shotgun (WGS) entry which is preliminary data.</text>
</comment>
<dbReference type="Proteomes" id="UP000320333">
    <property type="component" value="Unassembled WGS sequence"/>
</dbReference>
<dbReference type="PROSITE" id="PS50222">
    <property type="entry name" value="EF_HAND_2"/>
    <property type="match status" value="1"/>
</dbReference>
<dbReference type="SUPFAM" id="SSF47473">
    <property type="entry name" value="EF-hand"/>
    <property type="match status" value="1"/>
</dbReference>
<dbReference type="InterPro" id="IPR002048">
    <property type="entry name" value="EF_hand_dom"/>
</dbReference>
<feature type="region of interest" description="Disordered" evidence="3">
    <location>
        <begin position="304"/>
        <end position="333"/>
    </location>
</feature>
<feature type="domain" description="EF-hand" evidence="4">
    <location>
        <begin position="962"/>
        <end position="997"/>
    </location>
</feature>
<reference evidence="5 6" key="1">
    <citation type="journal article" date="2019" name="Sci. Rep.">
        <title>Comparative genomics of chytrid fungi reveal insights into the obligate biotrophic and pathogenic lifestyle of Synchytrium endobioticum.</title>
        <authorList>
            <person name="van de Vossenberg B.T.L.H."/>
            <person name="Warris S."/>
            <person name="Nguyen H.D.T."/>
            <person name="van Gent-Pelzer M.P.E."/>
            <person name="Joly D.L."/>
            <person name="van de Geest H.C."/>
            <person name="Bonants P.J.M."/>
            <person name="Smith D.S."/>
            <person name="Levesque C.A."/>
            <person name="van der Lee T.A.J."/>
        </authorList>
    </citation>
    <scope>NUCLEOTIDE SEQUENCE [LARGE SCALE GENOMIC DNA]</scope>
    <source>
        <strain evidence="5 6">CBS 675.73</strain>
    </source>
</reference>
<dbReference type="Gene3D" id="1.10.238.220">
    <property type="match status" value="1"/>
</dbReference>
<dbReference type="InterPro" id="IPR041534">
    <property type="entry name" value="EF-hand_13"/>
</dbReference>
<proteinExistence type="predicted"/>
<dbReference type="GO" id="GO:0005509">
    <property type="term" value="F:calcium ion binding"/>
    <property type="evidence" value="ECO:0007669"/>
    <property type="project" value="InterPro"/>
</dbReference>
<feature type="compositionally biased region" description="Basic and acidic residues" evidence="3">
    <location>
        <begin position="86"/>
        <end position="109"/>
    </location>
</feature>
<keyword evidence="1" id="KW-0479">Metal-binding</keyword>
<dbReference type="PANTHER" id="PTHR14095">
    <property type="entry name" value="PHOSPHATASE 2A REGULATORY SUBUNIT-RELATED"/>
    <property type="match status" value="1"/>
</dbReference>
<evidence type="ECO:0000313" key="6">
    <source>
        <dbReference type="Proteomes" id="UP000320333"/>
    </source>
</evidence>
<feature type="compositionally biased region" description="Low complexity" evidence="3">
    <location>
        <begin position="9"/>
        <end position="20"/>
    </location>
</feature>
<feature type="compositionally biased region" description="Basic and acidic residues" evidence="3">
    <location>
        <begin position="31"/>
        <end position="46"/>
    </location>
</feature>
<feature type="region of interest" description="Disordered" evidence="3">
    <location>
        <begin position="1"/>
        <end position="53"/>
    </location>
</feature>
<feature type="region of interest" description="Disordered" evidence="3">
    <location>
        <begin position="578"/>
        <end position="628"/>
    </location>
</feature>
<evidence type="ECO:0000256" key="3">
    <source>
        <dbReference type="SAM" id="MobiDB-lite"/>
    </source>
</evidence>
<evidence type="ECO:0000259" key="4">
    <source>
        <dbReference type="PROSITE" id="PS50222"/>
    </source>
</evidence>
<dbReference type="STRING" id="246404.A0A507EQD1"/>
<evidence type="ECO:0000313" key="5">
    <source>
        <dbReference type="EMBL" id="TPX65515.1"/>
    </source>
</evidence>
<dbReference type="GO" id="GO:0000159">
    <property type="term" value="C:protein phosphatase type 2A complex"/>
    <property type="evidence" value="ECO:0007669"/>
    <property type="project" value="TreeGrafter"/>
</dbReference>
<accession>A0A507EQD1</accession>
<feature type="compositionally biased region" description="Polar residues" evidence="3">
    <location>
        <begin position="173"/>
        <end position="185"/>
    </location>
</feature>
<gene>
    <name evidence="5" type="ORF">CcCBS67573_g08101</name>
</gene>
<evidence type="ECO:0000256" key="2">
    <source>
        <dbReference type="ARBA" id="ARBA00022837"/>
    </source>
</evidence>
<organism evidence="5 6">
    <name type="scientific">Chytriomyces confervae</name>
    <dbReference type="NCBI Taxonomy" id="246404"/>
    <lineage>
        <taxon>Eukaryota</taxon>
        <taxon>Fungi</taxon>
        <taxon>Fungi incertae sedis</taxon>
        <taxon>Chytridiomycota</taxon>
        <taxon>Chytridiomycota incertae sedis</taxon>
        <taxon>Chytridiomycetes</taxon>
        <taxon>Chytridiales</taxon>
        <taxon>Chytriomycetaceae</taxon>
        <taxon>Chytriomyces</taxon>
    </lineage>
</organism>
<sequence>MKKWFKGWSSPSPSASPTPSNRASDASPDLFLEHDTDKDHHDHETDVESDPNSLLNAFAVRTRSAPLKQLFRIVAGRSGTPASDTSESRDAERDHERDSERDGAKENAFGRHAYTLDPVEIATVTPVDAHAETAMTQNDPFPSLTDDDAVISTVSIDPIQMKAIPQPEYATPHQHSLPRSRTASPSELEYKRPINPVQLRRASMPANTSYSYSESASVAASATTSFIVRTTSDFISPIATVIRRHSLMGVHPSSLPINTMPHTSSSNASYLDAALSNNATNTADDDTLVESIAIQTSPTALKRIPSSLLVSPDTRTPEEAHSKSPSPEATPLSPIHAANSVLQDVALEHNISSTESLSTAAATETATELIPDSIQEYFTRSENVSEGTDREDSASSDSVSETGVVLQDSTIDFLIPAQSFNNNAASVLEKKAAVEKVDVSPAVEVPVYVVVETETVTTTTVIENVSSIPKSEERFKQDMIVETVEIQTVEVTLDISPVGGEDVAIESIARAAEPSTSTETEQMSLPAGDSPVSRDVKSTIALDTVIPSALSISVSTLVSQSSELFSPLSDEEYKTPVAEIGPSFDQGPFARSEDAKSSQQSKIADSLEEDDEDDLVVRPPTESDIELKSDTASVQTKSDKIAAALQALNSRLTYRTLVGPAEKEKLANYVLDLARPIFYPLLSAGSVETIVSSEAPVSSQKSLALSRDEFEAVTVCCRLPRNLTYALHRKIVALNVEDGGRDDGLVSWREFEAFVEGLYRRFNPDMEALVFEILRTSKTEKVLVPEDFKIFVEDVLENNTAFAFLASSPDFQARFTETVIVRLFYSNHFHGRNRMTIRDFRTSDIYKVISDIEGATNSLGLNIPAPFSYKDFYVIYCAFWELDKDHDMYLTLHDLERYSDRGLSHAALARVIECYGKVPVIPEDAPVENDETNTVVMLAQNRIKCFGFKEFVAFIMAVEDKTSVPGLYYWFRVLDIDEDGLVSLLEIETFWEHQYAKVPEQYTVYDFFSLIIDLIRPAGSSITLLDLKRNAKAAGLFLDFLLDSRRHVENLRRSADVSFRLNDEVWVLEEDETDAVSPDDGQSDVVSMTRSVQRRVRLEGWQKFAERRYRMLSGTSTDEEDSEDV</sequence>
<keyword evidence="6" id="KW-1185">Reference proteome</keyword>
<dbReference type="PANTHER" id="PTHR14095:SF0">
    <property type="entry name" value="MIP22305P"/>
    <property type="match status" value="1"/>
</dbReference>
<dbReference type="OrthoDB" id="5586at2759"/>
<dbReference type="Pfam" id="PF17958">
    <property type="entry name" value="EF-hand_13"/>
    <property type="match status" value="1"/>
</dbReference>
<feature type="compositionally biased region" description="Polar residues" evidence="3">
    <location>
        <begin position="514"/>
        <end position="523"/>
    </location>
</feature>
<dbReference type="AlphaFoldDB" id="A0A507EQD1"/>
<dbReference type="InterPro" id="IPR011992">
    <property type="entry name" value="EF-hand-dom_pair"/>
</dbReference>
<dbReference type="Gene3D" id="1.10.238.10">
    <property type="entry name" value="EF-hand"/>
    <property type="match status" value="1"/>
</dbReference>
<feature type="region of interest" description="Disordered" evidence="3">
    <location>
        <begin position="511"/>
        <end position="533"/>
    </location>
</feature>
<dbReference type="PROSITE" id="PS00018">
    <property type="entry name" value="EF_HAND_1"/>
    <property type="match status" value="1"/>
</dbReference>
<dbReference type="EMBL" id="QEAP01000485">
    <property type="protein sequence ID" value="TPX65515.1"/>
    <property type="molecule type" value="Genomic_DNA"/>
</dbReference>
<dbReference type="GO" id="GO:0019888">
    <property type="term" value="F:protein phosphatase regulator activity"/>
    <property type="evidence" value="ECO:0007669"/>
    <property type="project" value="TreeGrafter"/>
</dbReference>
<evidence type="ECO:0000256" key="1">
    <source>
        <dbReference type="ARBA" id="ARBA00022723"/>
    </source>
</evidence>
<dbReference type="InterPro" id="IPR018247">
    <property type="entry name" value="EF_Hand_1_Ca_BS"/>
</dbReference>
<feature type="region of interest" description="Disordered" evidence="3">
    <location>
        <begin position="381"/>
        <end position="402"/>
    </location>
</feature>
<keyword evidence="2" id="KW-0106">Calcium</keyword>
<protein>
    <recommendedName>
        <fullName evidence="4">EF-hand domain-containing protein</fullName>
    </recommendedName>
</protein>
<feature type="region of interest" description="Disordered" evidence="3">
    <location>
        <begin position="76"/>
        <end position="112"/>
    </location>
</feature>